<evidence type="ECO:0000313" key="6">
    <source>
        <dbReference type="Proteomes" id="UP000216752"/>
    </source>
</evidence>
<dbReference type="RefSeq" id="WP_211289704.1">
    <property type="nucleotide sequence ID" value="NZ_CP155573.1"/>
</dbReference>
<gene>
    <name evidence="5" type="ORF">SPSIL_012810</name>
</gene>
<dbReference type="InterPro" id="IPR036388">
    <property type="entry name" value="WH-like_DNA-bd_sf"/>
</dbReference>
<dbReference type="InterPro" id="IPR011991">
    <property type="entry name" value="ArsR-like_HTH"/>
</dbReference>
<keyword evidence="6" id="KW-1185">Reference proteome</keyword>
<sequence>MMDTIKLAKVLKALAHPKRLELFFKIAEKREADFKTGCECECFVTDMINSLKLGAPTISHHIKELENAGLITTERKGKYLSAKVKEDTLAEVNKIFADQLRKN</sequence>
<keyword evidence="1" id="KW-0805">Transcription regulation</keyword>
<dbReference type="PROSITE" id="PS50987">
    <property type="entry name" value="HTH_ARSR_2"/>
    <property type="match status" value="1"/>
</dbReference>
<dbReference type="Pfam" id="PF01022">
    <property type="entry name" value="HTH_5"/>
    <property type="match status" value="1"/>
</dbReference>
<evidence type="ECO:0000256" key="2">
    <source>
        <dbReference type="ARBA" id="ARBA00023125"/>
    </source>
</evidence>
<evidence type="ECO:0000256" key="1">
    <source>
        <dbReference type="ARBA" id="ARBA00023015"/>
    </source>
</evidence>
<feature type="domain" description="HTH arsR-type" evidence="4">
    <location>
        <begin position="1"/>
        <end position="103"/>
    </location>
</feature>
<proteinExistence type="predicted"/>
<dbReference type="CDD" id="cd00090">
    <property type="entry name" value="HTH_ARSR"/>
    <property type="match status" value="1"/>
</dbReference>
<dbReference type="EMBL" id="CP155573">
    <property type="protein sequence ID" value="XFO65172.1"/>
    <property type="molecule type" value="Genomic_DNA"/>
</dbReference>
<dbReference type="InterPro" id="IPR001845">
    <property type="entry name" value="HTH_ArsR_DNA-bd_dom"/>
</dbReference>
<protein>
    <recommendedName>
        <fullName evidence="4">HTH arsR-type domain-containing protein</fullName>
    </recommendedName>
</protein>
<dbReference type="SMART" id="SM00418">
    <property type="entry name" value="HTH_ARSR"/>
    <property type="match status" value="1"/>
</dbReference>
<keyword evidence="2" id="KW-0238">DNA-binding</keyword>
<evidence type="ECO:0000313" key="5">
    <source>
        <dbReference type="EMBL" id="XFO65172.1"/>
    </source>
</evidence>
<keyword evidence="3" id="KW-0804">Transcription</keyword>
<accession>A0ABZ3II40</accession>
<reference evidence="5" key="1">
    <citation type="submission" date="2024-05" db="EMBL/GenBank/DDBJ databases">
        <title>Isolation and characterization of Sporomusa carbonis sp. nov., a carboxydotrophic hydrogenogen in the genus of Sporomusa isolated from a charcoal burning pile.</title>
        <authorList>
            <person name="Boeer T."/>
            <person name="Rosenbaum F."/>
            <person name="Eysell L."/>
            <person name="Mueller V."/>
            <person name="Daniel R."/>
            <person name="Poehlein A."/>
        </authorList>
    </citation>
    <scope>NUCLEOTIDE SEQUENCE [LARGE SCALE GENOMIC DNA]</scope>
    <source>
        <strain evidence="5">DSM 10669</strain>
    </source>
</reference>
<dbReference type="PANTHER" id="PTHR33154">
    <property type="entry name" value="TRANSCRIPTIONAL REGULATOR, ARSR FAMILY"/>
    <property type="match status" value="1"/>
</dbReference>
<dbReference type="InterPro" id="IPR051081">
    <property type="entry name" value="HTH_MetalResp_TranReg"/>
</dbReference>
<dbReference type="PANTHER" id="PTHR33154:SF18">
    <property type="entry name" value="ARSENICAL RESISTANCE OPERON REPRESSOR"/>
    <property type="match status" value="1"/>
</dbReference>
<dbReference type="Proteomes" id="UP000216752">
    <property type="component" value="Chromosome"/>
</dbReference>
<dbReference type="SUPFAM" id="SSF46785">
    <property type="entry name" value="Winged helix' DNA-binding domain"/>
    <property type="match status" value="1"/>
</dbReference>
<evidence type="ECO:0000256" key="3">
    <source>
        <dbReference type="ARBA" id="ARBA00023163"/>
    </source>
</evidence>
<name>A0ABZ3II40_9FIRM</name>
<organism evidence="5 6">
    <name type="scientific">Sporomusa silvacetica DSM 10669</name>
    <dbReference type="NCBI Taxonomy" id="1123289"/>
    <lineage>
        <taxon>Bacteria</taxon>
        <taxon>Bacillati</taxon>
        <taxon>Bacillota</taxon>
        <taxon>Negativicutes</taxon>
        <taxon>Selenomonadales</taxon>
        <taxon>Sporomusaceae</taxon>
        <taxon>Sporomusa</taxon>
    </lineage>
</organism>
<dbReference type="Gene3D" id="1.10.10.10">
    <property type="entry name" value="Winged helix-like DNA-binding domain superfamily/Winged helix DNA-binding domain"/>
    <property type="match status" value="1"/>
</dbReference>
<dbReference type="InterPro" id="IPR036390">
    <property type="entry name" value="WH_DNA-bd_sf"/>
</dbReference>
<evidence type="ECO:0000259" key="4">
    <source>
        <dbReference type="PROSITE" id="PS50987"/>
    </source>
</evidence>